<protein>
    <submittedName>
        <fullName evidence="2">Uncharacterized protein</fullName>
    </submittedName>
</protein>
<dbReference type="HOGENOM" id="CLU_412098_0_0_5"/>
<feature type="compositionally biased region" description="Low complexity" evidence="1">
    <location>
        <begin position="625"/>
        <end position="637"/>
    </location>
</feature>
<feature type="region of interest" description="Disordered" evidence="1">
    <location>
        <begin position="142"/>
        <end position="163"/>
    </location>
</feature>
<evidence type="ECO:0000256" key="1">
    <source>
        <dbReference type="SAM" id="MobiDB-lite"/>
    </source>
</evidence>
<proteinExistence type="predicted"/>
<keyword evidence="3" id="KW-1185">Reference proteome</keyword>
<dbReference type="AlphaFoldDB" id="B4REP8"/>
<feature type="compositionally biased region" description="Gly residues" evidence="1">
    <location>
        <begin position="437"/>
        <end position="448"/>
    </location>
</feature>
<feature type="compositionally biased region" description="Basic residues" evidence="1">
    <location>
        <begin position="613"/>
        <end position="624"/>
    </location>
</feature>
<accession>B4REP8</accession>
<feature type="compositionally biased region" description="Basic and acidic residues" evidence="1">
    <location>
        <begin position="147"/>
        <end position="163"/>
    </location>
</feature>
<dbReference type="EMBL" id="CP000747">
    <property type="protein sequence ID" value="ACG78574.1"/>
    <property type="molecule type" value="Genomic_DNA"/>
</dbReference>
<gene>
    <name evidence="2" type="ordered locus">PHZ_c2163</name>
</gene>
<dbReference type="KEGG" id="pzu:PHZ_c2163"/>
<feature type="region of interest" description="Disordered" evidence="1">
    <location>
        <begin position="610"/>
        <end position="666"/>
    </location>
</feature>
<feature type="compositionally biased region" description="Gly residues" evidence="1">
    <location>
        <begin position="518"/>
        <end position="528"/>
    </location>
</feature>
<feature type="region of interest" description="Disordered" evidence="1">
    <location>
        <begin position="412"/>
        <end position="547"/>
    </location>
</feature>
<dbReference type="Proteomes" id="UP000001868">
    <property type="component" value="Chromosome"/>
</dbReference>
<reference evidence="2 3" key="1">
    <citation type="journal article" date="2008" name="BMC Genomics">
        <title>Complete genome of Phenylobacterium zucineum - a novel facultative intracellular bacterium isolated from human erythroleukemia cell line K562.</title>
        <authorList>
            <person name="Luo Y."/>
            <person name="Xu X."/>
            <person name="Ding Z."/>
            <person name="Liu Z."/>
            <person name="Zhang B."/>
            <person name="Yan Z."/>
            <person name="Sun J."/>
            <person name="Hu S."/>
            <person name="Hu X."/>
        </authorList>
    </citation>
    <scope>NUCLEOTIDE SEQUENCE [LARGE SCALE GENOMIC DNA]</scope>
    <source>
        <strain evidence="2 3">HLK1</strain>
    </source>
</reference>
<feature type="compositionally biased region" description="Basic residues" evidence="1">
    <location>
        <begin position="415"/>
        <end position="427"/>
    </location>
</feature>
<organism evidence="2 3">
    <name type="scientific">Phenylobacterium zucineum (strain HLK1)</name>
    <dbReference type="NCBI Taxonomy" id="450851"/>
    <lineage>
        <taxon>Bacteria</taxon>
        <taxon>Pseudomonadati</taxon>
        <taxon>Pseudomonadota</taxon>
        <taxon>Alphaproteobacteria</taxon>
        <taxon>Caulobacterales</taxon>
        <taxon>Caulobacteraceae</taxon>
        <taxon>Phenylobacterium</taxon>
    </lineage>
</organism>
<name>B4REP8_PHEZH</name>
<feature type="compositionally biased region" description="Basic and acidic residues" evidence="1">
    <location>
        <begin position="485"/>
        <end position="500"/>
    </location>
</feature>
<evidence type="ECO:0000313" key="2">
    <source>
        <dbReference type="EMBL" id="ACG78574.1"/>
    </source>
</evidence>
<sequence>MPLVPRGVGEAGELGVDLARVADELQALRGLVRVGRARDLAVLGDEGHRQRIVVRVSDREVRQRRGHPPADRHVVQCQAVQGRRGVGGRAEPQGSPGREQLAAVFQAHLKEVQPALVHLDRGRGELGVDLLRRADELDPVGLPVRIGEPDQLDRPGNDRQHQGVPVRVRDGEIRQVHRPPRRHGRWAVGVVQPREGRRGVAARGGHHDDARGRQGAVAHGDVDPGQVVAAVGGEGHAGQQGGEFGCRPAQLDSGDIRVRVRQSADHAVVAGQGRQQRIVVEVLDHRVEHLDLDAGRRLRLRDDRHEDAGGAVAGGRVAALPVPGALAARGDVVHQRSGGDVDPVGDRDVDPGEPFRIRREGEPGELAVEVRRRPPQLDARHCRILVRHPADEAEAGRKRHLQEVAVGVAHGQVRGLHRRARRGRRPGPGHALERGRGVGGEQAGIGLEGGRHERHRRAAGVAVRGDVEVPVPAKPGASGRRGRRRDPGAHRLGQRRDERPPLGPGPRPAAVDQHLAGGPQGLPEGGQVAGPRPEPGPVQAQRPQRQRSGFAMGDQVDGLQAAARAQGLGDAGQTVVRLRQDLDLHAFAQAGEQHLDVRHVGQDEQQFGVVGRRASRRGVMRHGSPRNGRSGPSPLSRGRGRGSGRAPRIGGFGRRGAPEWGARPPR</sequence>
<evidence type="ECO:0000313" key="3">
    <source>
        <dbReference type="Proteomes" id="UP000001868"/>
    </source>
</evidence>